<dbReference type="Pfam" id="PF13471">
    <property type="entry name" value="Transglut_core3"/>
    <property type="match status" value="1"/>
</dbReference>
<feature type="transmembrane region" description="Helical" evidence="1">
    <location>
        <begin position="20"/>
        <end position="41"/>
    </location>
</feature>
<name>E2SEX7_9ACTN</name>
<sequence>MEHGPATGFRVRRVRSALVAGPLAVVAWVLLALARVAIALLPFGLVRRLLGEDGLGDDGGGAPSTARPERARRVAGAIARAVRSSPWRADCYPQAIAARLMLVPARVPHTLVFGVRRDTAGALLAHVWVEAGDVRVAGGRGAGFVPVGSFSWVPGRAGRRSPRADVQLLRDHGR</sequence>
<keyword evidence="1" id="KW-0812">Transmembrane</keyword>
<dbReference type="InterPro" id="IPR053521">
    <property type="entry name" value="McjB-like"/>
</dbReference>
<dbReference type="EMBL" id="ACLF03000010">
    <property type="protein sequence ID" value="EFQ82221.1"/>
    <property type="molecule type" value="Genomic_DNA"/>
</dbReference>
<gene>
    <name evidence="3" type="ORF">HMPREF0063_12586</name>
</gene>
<reference evidence="3" key="1">
    <citation type="submission" date="2010-08" db="EMBL/GenBank/DDBJ databases">
        <authorList>
            <person name="Muzny D."/>
            <person name="Qin X."/>
            <person name="Buhay C."/>
            <person name="Dugan-Rocha S."/>
            <person name="Ding Y."/>
            <person name="Chen G."/>
            <person name="Hawes A."/>
            <person name="Holder M."/>
            <person name="Jhangiani S."/>
            <person name="Johnson A."/>
            <person name="Khan Z."/>
            <person name="Li Z."/>
            <person name="Liu W."/>
            <person name="Liu X."/>
            <person name="Perez L."/>
            <person name="Shen H."/>
            <person name="Wang Q."/>
            <person name="Watt J."/>
            <person name="Xi L."/>
            <person name="Xin Y."/>
            <person name="Zhou J."/>
            <person name="Deng J."/>
            <person name="Jiang H."/>
            <person name="Liu Y."/>
            <person name="Qu J."/>
            <person name="Song X.-Z."/>
            <person name="Zhang L."/>
            <person name="Villasana D."/>
            <person name="Johnson A."/>
            <person name="Liu J."/>
            <person name="Liyanage D."/>
            <person name="Lorensuhewa L."/>
            <person name="Robinson T."/>
            <person name="Song A."/>
            <person name="Song B.-B."/>
            <person name="Dinh H."/>
            <person name="Thornton R."/>
            <person name="Coyle M."/>
            <person name="Francisco L."/>
            <person name="Jackson L."/>
            <person name="Javaid M."/>
            <person name="Korchina V."/>
            <person name="Kovar C."/>
            <person name="Mata R."/>
            <person name="Mathew T."/>
            <person name="Ngo R."/>
            <person name="Nguyen L."/>
            <person name="Nguyen N."/>
            <person name="Okwuonu G."/>
            <person name="Ongeri F."/>
            <person name="Pham C."/>
            <person name="Simmons D."/>
            <person name="Wilczek-Boney K."/>
            <person name="Hale W."/>
            <person name="Jakkamsetti A."/>
            <person name="Pham P."/>
            <person name="Ruth R."/>
            <person name="San Lucas F."/>
            <person name="Warren J."/>
            <person name="Zhang J."/>
            <person name="Zhao Z."/>
            <person name="Zhou C."/>
            <person name="Zhu D."/>
            <person name="Lee S."/>
            <person name="Bess C."/>
            <person name="Blankenburg K."/>
            <person name="Forbes L."/>
            <person name="Fu Q."/>
            <person name="Gubbala S."/>
            <person name="Hirani K."/>
            <person name="Jayaseelan J.C."/>
            <person name="Lara F."/>
            <person name="Munidasa M."/>
            <person name="Palculict T."/>
            <person name="Patil S."/>
            <person name="Pu L.-L."/>
            <person name="Saada N."/>
            <person name="Tang L."/>
            <person name="Weissenberger G."/>
            <person name="Zhu Y."/>
            <person name="Hemphill L."/>
            <person name="Shang Y."/>
            <person name="Youmans B."/>
            <person name="Ayvaz T."/>
            <person name="Ross M."/>
            <person name="Santibanez J."/>
            <person name="Aqrawi P."/>
            <person name="Gross S."/>
            <person name="Joshi V."/>
            <person name="Fowler G."/>
            <person name="Nazareth L."/>
            <person name="Reid J."/>
            <person name="Worley K."/>
            <person name="Petrosino J."/>
            <person name="Highlander S."/>
            <person name="Gibbs R."/>
        </authorList>
    </citation>
    <scope>NUCLEOTIDE SEQUENCE [LARGE SCALE GENOMIC DNA]</scope>
    <source>
        <strain evidence="3">DSM 15272</strain>
    </source>
</reference>
<organism evidence="3 4">
    <name type="scientific">Aeromicrobium marinum DSM 15272</name>
    <dbReference type="NCBI Taxonomy" id="585531"/>
    <lineage>
        <taxon>Bacteria</taxon>
        <taxon>Bacillati</taxon>
        <taxon>Actinomycetota</taxon>
        <taxon>Actinomycetes</taxon>
        <taxon>Propionibacteriales</taxon>
        <taxon>Nocardioidaceae</taxon>
        <taxon>Aeromicrobium</taxon>
    </lineage>
</organism>
<feature type="domain" description="Microcin J25-processing protein McjB C-terminal" evidence="2">
    <location>
        <begin position="54"/>
        <end position="142"/>
    </location>
</feature>
<evidence type="ECO:0000259" key="2">
    <source>
        <dbReference type="Pfam" id="PF13471"/>
    </source>
</evidence>
<dbReference type="HOGENOM" id="CLU_1536861_0_0_11"/>
<keyword evidence="4" id="KW-1185">Reference proteome</keyword>
<evidence type="ECO:0000256" key="1">
    <source>
        <dbReference type="SAM" id="Phobius"/>
    </source>
</evidence>
<dbReference type="STRING" id="585531.HMPREF0063_12586"/>
<dbReference type="Proteomes" id="UP000003111">
    <property type="component" value="Unassembled WGS sequence"/>
</dbReference>
<dbReference type="AlphaFoldDB" id="E2SEX7"/>
<keyword evidence="1" id="KW-1133">Transmembrane helix</keyword>
<protein>
    <recommendedName>
        <fullName evidence="2">Microcin J25-processing protein McjB C-terminal domain-containing protein</fullName>
    </recommendedName>
</protein>
<accession>E2SEX7</accession>
<evidence type="ECO:0000313" key="4">
    <source>
        <dbReference type="Proteomes" id="UP000003111"/>
    </source>
</evidence>
<dbReference type="NCBIfam" id="NF033537">
    <property type="entry name" value="lasso_biosyn_B2"/>
    <property type="match status" value="1"/>
</dbReference>
<dbReference type="InterPro" id="IPR032708">
    <property type="entry name" value="McjB_C"/>
</dbReference>
<dbReference type="eggNOG" id="ENOG50324VP">
    <property type="taxonomic scope" value="Bacteria"/>
</dbReference>
<dbReference type="OrthoDB" id="3790432at2"/>
<keyword evidence="1" id="KW-0472">Membrane</keyword>
<evidence type="ECO:0000313" key="3">
    <source>
        <dbReference type="EMBL" id="EFQ82221.1"/>
    </source>
</evidence>
<proteinExistence type="predicted"/>
<comment type="caution">
    <text evidence="3">The sequence shown here is derived from an EMBL/GenBank/DDBJ whole genome shotgun (WGS) entry which is preliminary data.</text>
</comment>